<organism evidence="1 2">
    <name type="scientific">Pseudarthrobacter phenanthrenivorans (strain DSM 18606 / JCM 16027 / LMG 23796 / Sphe3)</name>
    <name type="common">Arthrobacter phenanthrenivorans</name>
    <dbReference type="NCBI Taxonomy" id="930171"/>
    <lineage>
        <taxon>Bacteria</taxon>
        <taxon>Bacillati</taxon>
        <taxon>Actinomycetota</taxon>
        <taxon>Actinomycetes</taxon>
        <taxon>Micrococcales</taxon>
        <taxon>Micrococcaceae</taxon>
        <taxon>Pseudarthrobacter</taxon>
    </lineage>
</organism>
<reference evidence="1 2" key="1">
    <citation type="journal article" date="2011" name="Stand. Genomic Sci.">
        <title>Complete genome sequence of Arthrobacter phenanthrenivorans type strain (Sphe3).</title>
        <authorList>
            <person name="Kallimanis A."/>
            <person name="Labutti K.M."/>
            <person name="Lapidus A."/>
            <person name="Clum A."/>
            <person name="Lykidis A."/>
            <person name="Mavromatis K."/>
            <person name="Pagani I."/>
            <person name="Liolios K."/>
            <person name="Ivanova N."/>
            <person name="Goodwin L."/>
            <person name="Pitluck S."/>
            <person name="Chen A."/>
            <person name="Palaniappan K."/>
            <person name="Markowitz V."/>
            <person name="Bristow J."/>
            <person name="Velentzas A.D."/>
            <person name="Perisynakis A."/>
            <person name="Ouzounis C.C."/>
            <person name="Kyrpides N.C."/>
            <person name="Koukkou A.I."/>
            <person name="Drainas C."/>
        </authorList>
    </citation>
    <scope>NUCLEOTIDE SEQUENCE [LARGE SCALE GENOMIC DNA]</scope>
    <source>
        <strain evidence="2">DSM 18606 / JCM 16027 / LMG 23796 / Sphe3</strain>
    </source>
</reference>
<dbReference type="KEGG" id="apn:Asphe3_17080"/>
<dbReference type="Proteomes" id="UP000008639">
    <property type="component" value="Chromosome"/>
</dbReference>
<dbReference type="AlphaFoldDB" id="F0MAJ6"/>
<gene>
    <name evidence="1" type="ordered locus">Asphe3_17080</name>
</gene>
<sequence length="60" mass="6721">MEAIALPHCLSPEGGSTGARHSTRAPESLLAETMRGWEELDLVGSWRSFLDALQRYLRHL</sequence>
<dbReference type="EMBL" id="CP002379">
    <property type="protein sequence ID" value="ADX72864.1"/>
    <property type="molecule type" value="Genomic_DNA"/>
</dbReference>
<name>F0MAJ6_PSEPM</name>
<evidence type="ECO:0000313" key="1">
    <source>
        <dbReference type="EMBL" id="ADX72864.1"/>
    </source>
</evidence>
<protein>
    <submittedName>
        <fullName evidence="1">Uncharacterized protein</fullName>
    </submittedName>
</protein>
<dbReference type="HOGENOM" id="CLU_2931146_0_0_11"/>
<accession>F0MAJ6</accession>
<evidence type="ECO:0000313" key="2">
    <source>
        <dbReference type="Proteomes" id="UP000008639"/>
    </source>
</evidence>
<proteinExistence type="predicted"/>